<comment type="caution">
    <text evidence="1">The sequence shown here is derived from an EMBL/GenBank/DDBJ whole genome shotgun (WGS) entry which is preliminary data.</text>
</comment>
<evidence type="ECO:0000313" key="1">
    <source>
        <dbReference type="EMBL" id="KAI2383643.1"/>
    </source>
</evidence>
<reference evidence="1" key="1">
    <citation type="journal article" date="2022" name="bioRxiv">
        <title>Population genetic analysis of Ophidiomyces ophidiicola, the causative agent of snake fungal disease, indicates recent introductions to the USA.</title>
        <authorList>
            <person name="Ladner J.T."/>
            <person name="Palmer J.M."/>
            <person name="Ettinger C.L."/>
            <person name="Stajich J.E."/>
            <person name="Farrell T.M."/>
            <person name="Glorioso B.M."/>
            <person name="Lawson B."/>
            <person name="Price S.J."/>
            <person name="Stengle A.G."/>
            <person name="Grear D.A."/>
            <person name="Lorch J.M."/>
        </authorList>
    </citation>
    <scope>NUCLEOTIDE SEQUENCE</scope>
    <source>
        <strain evidence="1">NWHC 24266-5</strain>
    </source>
</reference>
<sequence>MAAASDKARFYLEQSIPELKEFEKKKIFSKDEIASITKRRSEFEHRVNARGPSPADFARYAEYEMNLDTLRRKRIKRLGIKAPAHSGQRRIFFILDRATRKFHGDLSLWMQYIAYTRKQRAHKKLSQIFTSALRLHPKEVELWILAARCALEDHAEMTLARGYMQRGLRFCKNSRALWLQYAKLEMIYIARIAARQKILGLDKEAEGNKSNSSNAAMEMDTPQLTCEDINPTLEKDEVDKTALEALNSTPALSGAIPIAIFDTAMKQFNDDDHLGLDFYKIFAEFQDTPCLKRVLTHVVEHLMEAHATSPHSQICYIRLPVEGIKLTTPQYPQQLAISLSRLREYSSTIFSRDLAEELITWLTPLLSIDDLDPALRQVIEAILGRAVRTMGLTTSQVQGT</sequence>
<accession>A0ACB8USD2</accession>
<organism evidence="1">
    <name type="scientific">Ophidiomyces ophidiicola</name>
    <dbReference type="NCBI Taxonomy" id="1387563"/>
    <lineage>
        <taxon>Eukaryota</taxon>
        <taxon>Fungi</taxon>
        <taxon>Dikarya</taxon>
        <taxon>Ascomycota</taxon>
        <taxon>Pezizomycotina</taxon>
        <taxon>Eurotiomycetes</taxon>
        <taxon>Eurotiomycetidae</taxon>
        <taxon>Onygenales</taxon>
        <taxon>Onygenaceae</taxon>
        <taxon>Ophidiomyces</taxon>
    </lineage>
</organism>
<proteinExistence type="predicted"/>
<protein>
    <submittedName>
        <fullName evidence="1">U3 snoRNP protein</fullName>
    </submittedName>
</protein>
<gene>
    <name evidence="1" type="primary">UTP6</name>
    <name evidence="1" type="ORF">LOY88_005112</name>
</gene>
<dbReference type="EMBL" id="JALBCA010000086">
    <property type="protein sequence ID" value="KAI2383643.1"/>
    <property type="molecule type" value="Genomic_DNA"/>
</dbReference>
<name>A0ACB8USD2_9EURO</name>